<keyword evidence="1" id="KW-0472">Membrane</keyword>
<gene>
    <name evidence="2" type="ORF">BJY16_009222</name>
</gene>
<dbReference type="AlphaFoldDB" id="A0A7W7H8D9"/>
<feature type="transmembrane region" description="Helical" evidence="1">
    <location>
        <begin position="913"/>
        <end position="944"/>
    </location>
</feature>
<evidence type="ECO:0000313" key="2">
    <source>
        <dbReference type="EMBL" id="MBB4745763.1"/>
    </source>
</evidence>
<keyword evidence="3" id="KW-1185">Reference proteome</keyword>
<feature type="transmembrane region" description="Helical" evidence="1">
    <location>
        <begin position="268"/>
        <end position="290"/>
    </location>
</feature>
<feature type="transmembrane region" description="Helical" evidence="1">
    <location>
        <begin position="964"/>
        <end position="988"/>
    </location>
</feature>
<organism evidence="2 3">
    <name type="scientific">Actinoplanes octamycinicus</name>
    <dbReference type="NCBI Taxonomy" id="135948"/>
    <lineage>
        <taxon>Bacteria</taxon>
        <taxon>Bacillati</taxon>
        <taxon>Actinomycetota</taxon>
        <taxon>Actinomycetes</taxon>
        <taxon>Micromonosporales</taxon>
        <taxon>Micromonosporaceae</taxon>
        <taxon>Actinoplanes</taxon>
    </lineage>
</organism>
<keyword evidence="1" id="KW-0812">Transmembrane</keyword>
<feature type="transmembrane region" description="Helical" evidence="1">
    <location>
        <begin position="358"/>
        <end position="380"/>
    </location>
</feature>
<evidence type="ECO:0000256" key="1">
    <source>
        <dbReference type="SAM" id="Phobius"/>
    </source>
</evidence>
<name>A0A7W7H8D9_9ACTN</name>
<comment type="caution">
    <text evidence="2">The sequence shown here is derived from an EMBL/GenBank/DDBJ whole genome shotgun (WGS) entry which is preliminary data.</text>
</comment>
<dbReference type="EMBL" id="JACHNB010000001">
    <property type="protein sequence ID" value="MBB4745763.1"/>
    <property type="molecule type" value="Genomic_DNA"/>
</dbReference>
<feature type="transmembrane region" description="Helical" evidence="1">
    <location>
        <begin position="434"/>
        <end position="452"/>
    </location>
</feature>
<proteinExistence type="predicted"/>
<feature type="transmembrane region" description="Helical" evidence="1">
    <location>
        <begin position="487"/>
        <end position="507"/>
    </location>
</feature>
<accession>A0A7W7H8D9</accession>
<feature type="transmembrane region" description="Helical" evidence="1">
    <location>
        <begin position="324"/>
        <end position="346"/>
    </location>
</feature>
<dbReference type="Proteomes" id="UP000546162">
    <property type="component" value="Unassembled WGS sequence"/>
</dbReference>
<evidence type="ECO:0008006" key="4">
    <source>
        <dbReference type="Google" id="ProtNLM"/>
    </source>
</evidence>
<protein>
    <recommendedName>
        <fullName evidence="4">FtsX-like permease family protein</fullName>
    </recommendedName>
</protein>
<sequence length="998" mass="101889">MFALVLGAVRTRTAQVLTILVLATVAAAVAVAGPWFAYASADRSAAADLAAAGAAERVLTAQQKLATGGEPAAALQTFAGRVTDGLRLPVGAPVTGLSASVNLVRGASTTPIRLAFRDGFCDQVRLDGRCPSAPGEAAISEEAARRLGVGRGGTLRVQTSMASGTVAVRVVALYTRQDPDGTYWASESFRAGNGVDPVFVPVAAFRARTLWVATGVYDVVLPDSLIRDDRRLAAELAAADGRLGIDEVQLSSNTRRLLSTIDRDRSTVLRGVLTAGVQLIVLTWFAIGLAGRYTSRARRADAALLKLRGVSRFGVLRLAWGQHLVPLGFGVLLGAPIGLLLARVLIDGVPRPADRPTALVWSAVAAGAVLLGGLAVLALIEAAVLGRPVAALLRPATGAGNPWWSALTDALLLAVAGAALFQAGSGSAAVGVDAAAPALVALAVGLLAARLLGRVAARTGRVALRGGRLRLGLSALQLSRSAGAERLFALVVVGVALFLTAAGSQWAEGAARTERSTTDLGAARVLTVPGTNRTALVEAVRRADPGGRQAMAAVLSRDNGVRVLEVDTTRLAAVAAWRPDYGSITTLPLATVAATQSELPPVTGDRLTLRVRRDGPQPVTLTLSLQHQGTGAPVTVSFGVLGAGERTVRAPVSGCAAAPGCRLVNWSLTSAPDRSGRTGPPPSGAAVTVRELRQDSAEPVLLDATTLGDIARWRPGTVGSALDVAAADGALRLITDENSAGQTHVGAELWVAGTRGPVPVVLAGPTPETWRYSDALLESYGEPAPVQVTATVPALPVVGRSGVLVDLDATRRLAAAADPGGQFQVWLAPDARPEVVAALTAAGLTIGTDTTAGQLAERLRGQGPAAVVRFALLAGVAAMLLAAATLAVGIAAERRSLADQLIALRRQGLPAKVAVGAGYSGPAALILAGVLTGALAAILSVASTGTPVPDFTDGWRVLPAPSPLTPGVLALAALAALILFGLVGWLALRPLIRGLHRC</sequence>
<feature type="transmembrane region" description="Helical" evidence="1">
    <location>
        <begin position="870"/>
        <end position="892"/>
    </location>
</feature>
<evidence type="ECO:0000313" key="3">
    <source>
        <dbReference type="Proteomes" id="UP000546162"/>
    </source>
</evidence>
<keyword evidence="1" id="KW-1133">Transmembrane helix</keyword>
<reference evidence="2 3" key="1">
    <citation type="submission" date="2020-08" db="EMBL/GenBank/DDBJ databases">
        <title>Sequencing the genomes of 1000 actinobacteria strains.</title>
        <authorList>
            <person name="Klenk H.-P."/>
        </authorList>
    </citation>
    <scope>NUCLEOTIDE SEQUENCE [LARGE SCALE GENOMIC DNA]</scope>
    <source>
        <strain evidence="2 3">DSM 45809</strain>
    </source>
</reference>
<dbReference type="RefSeq" id="WP_185046116.1">
    <property type="nucleotide sequence ID" value="NZ_BAABFG010000005.1"/>
</dbReference>